<dbReference type="SMART" id="SM00646">
    <property type="entry name" value="Ami_3"/>
    <property type="match status" value="1"/>
</dbReference>
<proteinExistence type="predicted"/>
<dbReference type="CDD" id="cd02696">
    <property type="entry name" value="MurNAc-LAA"/>
    <property type="match status" value="1"/>
</dbReference>
<evidence type="ECO:0000259" key="5">
    <source>
        <dbReference type="SMART" id="SM00646"/>
    </source>
</evidence>
<dbReference type="SUPFAM" id="SSF53187">
    <property type="entry name" value="Zn-dependent exopeptidases"/>
    <property type="match status" value="1"/>
</dbReference>
<keyword evidence="4" id="KW-0812">Transmembrane</keyword>
<accession>V5WHJ1</accession>
<evidence type="ECO:0000313" key="7">
    <source>
        <dbReference type="Proteomes" id="UP000018680"/>
    </source>
</evidence>
<keyword evidence="3 6" id="KW-0378">Hydrolase</keyword>
<evidence type="ECO:0000256" key="3">
    <source>
        <dbReference type="ARBA" id="ARBA00022801"/>
    </source>
</evidence>
<dbReference type="AlphaFoldDB" id="V5WHJ1"/>
<dbReference type="EMBL" id="CP006939">
    <property type="protein sequence ID" value="AHC15283.1"/>
    <property type="molecule type" value="Genomic_DNA"/>
</dbReference>
<keyword evidence="7" id="KW-1185">Reference proteome</keyword>
<evidence type="ECO:0000256" key="2">
    <source>
        <dbReference type="ARBA" id="ARBA00011901"/>
    </source>
</evidence>
<dbReference type="GO" id="GO:0008745">
    <property type="term" value="F:N-acetylmuramoyl-L-alanine amidase activity"/>
    <property type="evidence" value="ECO:0007669"/>
    <property type="project" value="UniProtKB-EC"/>
</dbReference>
<dbReference type="Pfam" id="PF01520">
    <property type="entry name" value="Amidase_3"/>
    <property type="match status" value="1"/>
</dbReference>
<name>V5WHJ1_9SPIO</name>
<evidence type="ECO:0000256" key="1">
    <source>
        <dbReference type="ARBA" id="ARBA00001561"/>
    </source>
</evidence>
<evidence type="ECO:0000313" key="6">
    <source>
        <dbReference type="EMBL" id="AHC15283.1"/>
    </source>
</evidence>
<dbReference type="PANTHER" id="PTHR30404">
    <property type="entry name" value="N-ACETYLMURAMOYL-L-ALANINE AMIDASE"/>
    <property type="match status" value="1"/>
</dbReference>
<organism evidence="6 7">
    <name type="scientific">Salinispira pacifica</name>
    <dbReference type="NCBI Taxonomy" id="1307761"/>
    <lineage>
        <taxon>Bacteria</taxon>
        <taxon>Pseudomonadati</taxon>
        <taxon>Spirochaetota</taxon>
        <taxon>Spirochaetia</taxon>
        <taxon>Spirochaetales</taxon>
        <taxon>Spirochaetaceae</taxon>
        <taxon>Salinispira</taxon>
    </lineage>
</organism>
<dbReference type="GO" id="GO:0009253">
    <property type="term" value="P:peptidoglycan catabolic process"/>
    <property type="evidence" value="ECO:0007669"/>
    <property type="project" value="InterPro"/>
</dbReference>
<dbReference type="EC" id="3.5.1.28" evidence="2"/>
<keyword evidence="4" id="KW-0472">Membrane</keyword>
<dbReference type="Gene3D" id="3.40.630.40">
    <property type="entry name" value="Zn-dependent exopeptidases"/>
    <property type="match status" value="1"/>
</dbReference>
<dbReference type="PANTHER" id="PTHR30404:SF0">
    <property type="entry name" value="N-ACETYLMURAMOYL-L-ALANINE AMIDASE AMIC"/>
    <property type="match status" value="1"/>
</dbReference>
<protein>
    <recommendedName>
        <fullName evidence="2">N-acetylmuramoyl-L-alanine amidase</fullName>
        <ecNumber evidence="2">3.5.1.28</ecNumber>
    </recommendedName>
</protein>
<gene>
    <name evidence="6" type="ORF">L21SP2_1910</name>
</gene>
<dbReference type="eggNOG" id="COG0860">
    <property type="taxonomic scope" value="Bacteria"/>
</dbReference>
<evidence type="ECO:0000256" key="4">
    <source>
        <dbReference type="SAM" id="Phobius"/>
    </source>
</evidence>
<dbReference type="InterPro" id="IPR002508">
    <property type="entry name" value="MurNAc-LAA_cat"/>
</dbReference>
<dbReference type="PATRIC" id="fig|1307761.3.peg.1903"/>
<dbReference type="InterPro" id="IPR050695">
    <property type="entry name" value="N-acetylmuramoyl_amidase_3"/>
</dbReference>
<dbReference type="STRING" id="1307761.L21SP2_1910"/>
<feature type="domain" description="MurNAc-LAA" evidence="5">
    <location>
        <begin position="188"/>
        <end position="336"/>
    </location>
</feature>
<reference evidence="6 7" key="1">
    <citation type="journal article" date="2015" name="Stand. Genomic Sci.">
        <title>Complete genome sequence and description of Salinispira pacifica gen. nov., sp. nov., a novel spirochaete isolated form a hypersaline microbial mat.</title>
        <authorList>
            <person name="Ben Hania W."/>
            <person name="Joseph M."/>
            <person name="Schumann P."/>
            <person name="Bunk B."/>
            <person name="Fiebig A."/>
            <person name="Sproer C."/>
            <person name="Klenk H.P."/>
            <person name="Fardeau M.L."/>
            <person name="Spring S."/>
        </authorList>
    </citation>
    <scope>NUCLEOTIDE SEQUENCE [LARGE SCALE GENOMIC DNA]</scope>
    <source>
        <strain evidence="6 7">L21-RPul-D2</strain>
    </source>
</reference>
<dbReference type="HOGENOM" id="CLU_014322_0_0_12"/>
<feature type="transmembrane region" description="Helical" evidence="4">
    <location>
        <begin position="12"/>
        <end position="31"/>
    </location>
</feature>
<dbReference type="Proteomes" id="UP000018680">
    <property type="component" value="Chromosome"/>
</dbReference>
<sequence length="347" mass="39098">MEVKTAQVKNRFFSVVLKAGLLCFLLAAVPIHGDISLEGLLKENELDLYWDDILNRGMIWRGDEVLTFMPEVPLMTHNFLNTSVISPPYFQDGTLYFPDSTADRIQALFVRPESADTREISTIFIDPGHGGKDPGTIGTLASGEPIYEKHIVMEVARDLARRLGDRYPGKEIVISREDDRYLTLEQRTALANGLSSGPDEKIVFISIHANAALNSRAKGIEVWYLPPEYRRQLLEPDDVDSENSSVLPILNSILEEEYTVESIILAQNIERGMMAELGGYTRSRGLKEMDWYVVRKAHMPSVLVEVGFVTNPEEVELLNNPLYLQNISKGIYNGITDFIQDFESVSQ</sequence>
<dbReference type="GO" id="GO:0030288">
    <property type="term" value="C:outer membrane-bounded periplasmic space"/>
    <property type="evidence" value="ECO:0007669"/>
    <property type="project" value="TreeGrafter"/>
</dbReference>
<dbReference type="KEGG" id="slr:L21SP2_1910"/>
<comment type="catalytic activity">
    <reaction evidence="1">
        <text>Hydrolyzes the link between N-acetylmuramoyl residues and L-amino acid residues in certain cell-wall glycopeptides.</text>
        <dbReference type="EC" id="3.5.1.28"/>
    </reaction>
</comment>
<keyword evidence="4" id="KW-1133">Transmembrane helix</keyword>